<dbReference type="PROSITE" id="PS51205">
    <property type="entry name" value="VPS9"/>
    <property type="match status" value="1"/>
</dbReference>
<reference evidence="2" key="1">
    <citation type="submission" date="2016-10" db="EMBL/GenBank/DDBJ databases">
        <authorList>
            <person name="Benchimol M."/>
            <person name="Almeida L.G."/>
            <person name="Vasconcelos A.T."/>
            <person name="Perreira-Neves A."/>
            <person name="Rosa I.A."/>
            <person name="Tasca T."/>
            <person name="Bogo M.R."/>
            <person name="de Souza W."/>
        </authorList>
    </citation>
    <scope>NUCLEOTIDE SEQUENCE [LARGE SCALE GENOMIC DNA]</scope>
    <source>
        <strain evidence="2">K</strain>
    </source>
</reference>
<gene>
    <name evidence="2" type="ORF">TRFO_14600</name>
</gene>
<protein>
    <recommendedName>
        <fullName evidence="1">VPS9 domain-containing protein</fullName>
    </recommendedName>
</protein>
<comment type="caution">
    <text evidence="2">The sequence shown here is derived from an EMBL/GenBank/DDBJ whole genome shotgun (WGS) entry which is preliminary data.</text>
</comment>
<evidence type="ECO:0000313" key="3">
    <source>
        <dbReference type="Proteomes" id="UP000179807"/>
    </source>
</evidence>
<dbReference type="SUPFAM" id="SSF109993">
    <property type="entry name" value="VPS9 domain"/>
    <property type="match status" value="1"/>
</dbReference>
<evidence type="ECO:0000259" key="1">
    <source>
        <dbReference type="PROSITE" id="PS51205"/>
    </source>
</evidence>
<feature type="domain" description="VPS9" evidence="1">
    <location>
        <begin position="268"/>
        <end position="409"/>
    </location>
</feature>
<keyword evidence="3" id="KW-1185">Reference proteome</keyword>
<dbReference type="EMBL" id="MLAK01000292">
    <property type="protein sequence ID" value="OHT14950.1"/>
    <property type="molecule type" value="Genomic_DNA"/>
</dbReference>
<dbReference type="VEuPathDB" id="TrichDB:TRFO_14600"/>
<dbReference type="InterPro" id="IPR037191">
    <property type="entry name" value="VPS9_dom_sf"/>
</dbReference>
<sequence>MNFVGFILNVVKSRIISIEAEIRIMDEQLKVLPLSPGTTSKDITLLSLQRNIKATLHDLLIQYCHSMGQVSLASAPLQQAISCHLYTLKQDAFQILLQELYGQQSALTTYVGADYQKYMNDSDMPADIHLKMIALVFPWEFIIDLLNSTKFFTTLIKTVLNYNPKKHSQSVSVIFNQIRKFQTLPSLTKNNLFFTAKAPMYFALSEHLVTVFTHNAMMKVDWDPLRNFSTAEKCALIAQHGMTICELNQEIVGIIKKAADDKKNDPNRQSASDIFNYLRPIESIQPKNSSESSADIEKCELPELTHIILEIRKIPYQPSPSAMLFSLTNALQWLNAALTTDGRMVGADETFQFFAYCLSVAKLWCLPGIITFIDKFIDDALHETKYEYYIEQLRSSLEFIDNRLLPVQPFLVFPFADPPPNLIGKLNRVGSEPVQMKGFQIYAFPTWSDEHDSLLPSMINYTGGVDVSICYQYNLTNANVLELFPNFDAIPTLHGTFLQLTDQMIKEKCMIRVESGDYEKDKDDTEIISAMMLMSASKIKNPKTSLLDQIYANVKIEWHLRSPSGRTAIRTAVAEVQRALVILNSLPENFFIDGVLNTQTVTAMREFVKAKDNKLIVTPKVFNYIISSVRK</sequence>
<accession>A0A1J4KZ12</accession>
<evidence type="ECO:0000313" key="2">
    <source>
        <dbReference type="EMBL" id="OHT14950.1"/>
    </source>
</evidence>
<name>A0A1J4KZ12_9EUKA</name>
<dbReference type="AlphaFoldDB" id="A0A1J4KZ12"/>
<dbReference type="Proteomes" id="UP000179807">
    <property type="component" value="Unassembled WGS sequence"/>
</dbReference>
<dbReference type="OrthoDB" id="10263288at2759"/>
<dbReference type="InterPro" id="IPR003123">
    <property type="entry name" value="VPS9"/>
</dbReference>
<dbReference type="Gene3D" id="1.20.1050.80">
    <property type="entry name" value="VPS9 domain"/>
    <property type="match status" value="1"/>
</dbReference>
<organism evidence="2 3">
    <name type="scientific">Tritrichomonas foetus</name>
    <dbReference type="NCBI Taxonomy" id="1144522"/>
    <lineage>
        <taxon>Eukaryota</taxon>
        <taxon>Metamonada</taxon>
        <taxon>Parabasalia</taxon>
        <taxon>Tritrichomonadida</taxon>
        <taxon>Tritrichomonadidae</taxon>
        <taxon>Tritrichomonas</taxon>
    </lineage>
</organism>
<dbReference type="RefSeq" id="XP_068368086.1">
    <property type="nucleotide sequence ID" value="XM_068497910.1"/>
</dbReference>
<proteinExistence type="predicted"/>
<dbReference type="Pfam" id="PF02204">
    <property type="entry name" value="VPS9"/>
    <property type="match status" value="1"/>
</dbReference>
<dbReference type="GeneID" id="94832614"/>